<dbReference type="GO" id="GO:0005509">
    <property type="term" value="F:calcium ion binding"/>
    <property type="evidence" value="ECO:0007669"/>
    <property type="project" value="InterPro"/>
</dbReference>
<dbReference type="Gene3D" id="1.10.238.10">
    <property type="entry name" value="EF-hand"/>
    <property type="match status" value="1"/>
</dbReference>
<dbReference type="PROSITE" id="PS00018">
    <property type="entry name" value="EF_HAND_1"/>
    <property type="match status" value="1"/>
</dbReference>
<organism evidence="3 4">
    <name type="scientific">Ditylenchus dipsaci</name>
    <dbReference type="NCBI Taxonomy" id="166011"/>
    <lineage>
        <taxon>Eukaryota</taxon>
        <taxon>Metazoa</taxon>
        <taxon>Ecdysozoa</taxon>
        <taxon>Nematoda</taxon>
        <taxon>Chromadorea</taxon>
        <taxon>Rhabditida</taxon>
        <taxon>Tylenchina</taxon>
        <taxon>Tylenchomorpha</taxon>
        <taxon>Sphaerularioidea</taxon>
        <taxon>Anguinidae</taxon>
        <taxon>Anguininae</taxon>
        <taxon>Ditylenchus</taxon>
    </lineage>
</organism>
<feature type="domain" description="EF-hand" evidence="2">
    <location>
        <begin position="100"/>
        <end position="135"/>
    </location>
</feature>
<dbReference type="WBParaSite" id="jg17907">
    <property type="protein sequence ID" value="jg17907"/>
    <property type="gene ID" value="jg17907"/>
</dbReference>
<dbReference type="PROSITE" id="PS50222">
    <property type="entry name" value="EF_HAND_2"/>
    <property type="match status" value="1"/>
</dbReference>
<name>A0A915DCY4_9BILA</name>
<keyword evidence="1" id="KW-0106">Calcium</keyword>
<dbReference type="Proteomes" id="UP000887574">
    <property type="component" value="Unplaced"/>
</dbReference>
<dbReference type="InterPro" id="IPR018247">
    <property type="entry name" value="EF_Hand_1_Ca_BS"/>
</dbReference>
<protein>
    <submittedName>
        <fullName evidence="4">EF-hand domain-containing protein</fullName>
    </submittedName>
</protein>
<dbReference type="SUPFAM" id="SSF47473">
    <property type="entry name" value="EF-hand"/>
    <property type="match status" value="1"/>
</dbReference>
<accession>A0A915DCY4</accession>
<evidence type="ECO:0000256" key="1">
    <source>
        <dbReference type="ARBA" id="ARBA00022837"/>
    </source>
</evidence>
<sequence length="188" mass="22209">MRSNFAADVLYLLNYFMLFYFDYLSSDSLAYQRPDQTTKEETPDESFKRSDGNRDQRLTFNEFLHTDMVYEQLKREEFDGLDANHDGYAEYFGQIFEEFDENFDLKLNFKRFDENNDGGLDISEYLKMDKDIDFHGFEPIAVQPAVNAKESASDTQLQEEIGGKYKSPILSLKTEKMPMMKQKFFEKN</sequence>
<dbReference type="AlphaFoldDB" id="A0A915DCY4"/>
<evidence type="ECO:0000313" key="4">
    <source>
        <dbReference type="WBParaSite" id="jg17907"/>
    </source>
</evidence>
<reference evidence="4" key="1">
    <citation type="submission" date="2022-11" db="UniProtKB">
        <authorList>
            <consortium name="WormBaseParasite"/>
        </authorList>
    </citation>
    <scope>IDENTIFICATION</scope>
</reference>
<evidence type="ECO:0000259" key="2">
    <source>
        <dbReference type="PROSITE" id="PS50222"/>
    </source>
</evidence>
<dbReference type="InterPro" id="IPR002048">
    <property type="entry name" value="EF_hand_dom"/>
</dbReference>
<proteinExistence type="predicted"/>
<evidence type="ECO:0000313" key="3">
    <source>
        <dbReference type="Proteomes" id="UP000887574"/>
    </source>
</evidence>
<dbReference type="InterPro" id="IPR011992">
    <property type="entry name" value="EF-hand-dom_pair"/>
</dbReference>
<keyword evidence="3" id="KW-1185">Reference proteome</keyword>